<name>A0A1H8GTU8_9BACL</name>
<dbReference type="OrthoDB" id="9795467at2"/>
<proteinExistence type="predicted"/>
<keyword evidence="2" id="KW-0813">Transport</keyword>
<organism evidence="2 3">
    <name type="scientific">Lihuaxuella thermophila</name>
    <dbReference type="NCBI Taxonomy" id="1173111"/>
    <lineage>
        <taxon>Bacteria</taxon>
        <taxon>Bacillati</taxon>
        <taxon>Bacillota</taxon>
        <taxon>Bacilli</taxon>
        <taxon>Bacillales</taxon>
        <taxon>Thermoactinomycetaceae</taxon>
        <taxon>Lihuaxuella</taxon>
    </lineage>
</organism>
<evidence type="ECO:0000313" key="3">
    <source>
        <dbReference type="Proteomes" id="UP000199695"/>
    </source>
</evidence>
<dbReference type="Pfam" id="PF13416">
    <property type="entry name" value="SBP_bac_8"/>
    <property type="match status" value="1"/>
</dbReference>
<dbReference type="SUPFAM" id="SSF53850">
    <property type="entry name" value="Periplasmic binding protein-like II"/>
    <property type="match status" value="1"/>
</dbReference>
<feature type="chain" id="PRO_5038552504" evidence="1">
    <location>
        <begin position="25"/>
        <end position="457"/>
    </location>
</feature>
<protein>
    <submittedName>
        <fullName evidence="2">Multiple sugar transport system substrate-binding protein</fullName>
    </submittedName>
</protein>
<evidence type="ECO:0000256" key="1">
    <source>
        <dbReference type="SAM" id="SignalP"/>
    </source>
</evidence>
<dbReference type="Proteomes" id="UP000199695">
    <property type="component" value="Unassembled WGS sequence"/>
</dbReference>
<accession>A0A1H8GTU8</accession>
<dbReference type="Gene3D" id="3.40.190.10">
    <property type="entry name" value="Periplasmic binding protein-like II"/>
    <property type="match status" value="2"/>
</dbReference>
<dbReference type="RefSeq" id="WP_089970255.1">
    <property type="nucleotide sequence ID" value="NZ_FOCQ01000012.1"/>
</dbReference>
<dbReference type="PANTHER" id="PTHR43649">
    <property type="entry name" value="ARABINOSE-BINDING PROTEIN-RELATED"/>
    <property type="match status" value="1"/>
</dbReference>
<sequence length="457" mass="49857">MTVSIWKKSLAVVLSGVLAFSLSACSSQDAAGGDASSGKVIKVAYRKFGSGNKGLENWLKSSAAEFEKAHPGVKVKLVPIQASEADFFAKMALTMKSPATAPEVVTEDTFMISSDAAAGYLEPLDRYVSGWDEWNQFFEPVQRGMKAEDGKIYGVPYSTDTRGLYYNTNIFKKAGLPVPWQPKTWEDVLAAARAIKQKVPGVTPFWANVGKATGEATTMQTFEMLLYGTKDRLYENGKWVVKSPGFLDSLKFIDQIFKSGLGPELSQVLTGQAGDIVANQMMPQEKVGIVLNGNWVPAAWKETGPAPWKEGTKVYQFAPMPTQHGEAPGHTSMSGGWALSIGAKSKEKDLGMEFIKIATNKEHQKQYSLTQGDLTPRKDVAEDPEYMNAPGTVFKQATSFLEFTHYRPGNSQYPSVSTQIQAAVEAVAIGTLTPEKAMDQFAQNVKRMVGADKTVEK</sequence>
<evidence type="ECO:0000313" key="2">
    <source>
        <dbReference type="EMBL" id="SEN47209.1"/>
    </source>
</evidence>
<dbReference type="PROSITE" id="PS51257">
    <property type="entry name" value="PROKAR_LIPOPROTEIN"/>
    <property type="match status" value="1"/>
</dbReference>
<dbReference type="PANTHER" id="PTHR43649:SF14">
    <property type="entry name" value="BLR3389 PROTEIN"/>
    <property type="match status" value="1"/>
</dbReference>
<keyword evidence="3" id="KW-1185">Reference proteome</keyword>
<dbReference type="STRING" id="1173111.SAMN05444955_11263"/>
<dbReference type="EMBL" id="FOCQ01000012">
    <property type="protein sequence ID" value="SEN47209.1"/>
    <property type="molecule type" value="Genomic_DNA"/>
</dbReference>
<gene>
    <name evidence="2" type="ORF">SAMN05444955_11263</name>
</gene>
<keyword evidence="2" id="KW-0762">Sugar transport</keyword>
<dbReference type="AlphaFoldDB" id="A0A1H8GTU8"/>
<feature type="signal peptide" evidence="1">
    <location>
        <begin position="1"/>
        <end position="24"/>
    </location>
</feature>
<dbReference type="InterPro" id="IPR050490">
    <property type="entry name" value="Bact_solute-bd_prot1"/>
</dbReference>
<keyword evidence="1" id="KW-0732">Signal</keyword>
<dbReference type="InterPro" id="IPR006059">
    <property type="entry name" value="SBP"/>
</dbReference>
<reference evidence="2 3" key="1">
    <citation type="submission" date="2016-10" db="EMBL/GenBank/DDBJ databases">
        <authorList>
            <person name="de Groot N.N."/>
        </authorList>
    </citation>
    <scope>NUCLEOTIDE SEQUENCE [LARGE SCALE GENOMIC DNA]</scope>
    <source>
        <strain evidence="2 3">DSM 46701</strain>
    </source>
</reference>